<sequence>MSKSLISMRLPKEASQDALLPEVRFWAGTNSEEGGRRPFSLFPLVVRG</sequence>
<name>X1EFA8_9ZZZZ</name>
<dbReference type="AlphaFoldDB" id="X1EFA8"/>
<accession>X1EFA8</accession>
<organism evidence="1">
    <name type="scientific">marine sediment metagenome</name>
    <dbReference type="NCBI Taxonomy" id="412755"/>
    <lineage>
        <taxon>unclassified sequences</taxon>
        <taxon>metagenomes</taxon>
        <taxon>ecological metagenomes</taxon>
    </lineage>
</organism>
<dbReference type="EMBL" id="BART01034751">
    <property type="protein sequence ID" value="GAH07363.1"/>
    <property type="molecule type" value="Genomic_DNA"/>
</dbReference>
<gene>
    <name evidence="1" type="ORF">S01H4_59292</name>
</gene>
<protein>
    <submittedName>
        <fullName evidence="1">Uncharacterized protein</fullName>
    </submittedName>
</protein>
<evidence type="ECO:0000313" key="1">
    <source>
        <dbReference type="EMBL" id="GAH07363.1"/>
    </source>
</evidence>
<reference evidence="1" key="1">
    <citation type="journal article" date="2014" name="Front. Microbiol.">
        <title>High frequency of phylogenetically diverse reductive dehalogenase-homologous genes in deep subseafloor sedimentary metagenomes.</title>
        <authorList>
            <person name="Kawai M."/>
            <person name="Futagami T."/>
            <person name="Toyoda A."/>
            <person name="Takaki Y."/>
            <person name="Nishi S."/>
            <person name="Hori S."/>
            <person name="Arai W."/>
            <person name="Tsubouchi T."/>
            <person name="Morono Y."/>
            <person name="Uchiyama I."/>
            <person name="Ito T."/>
            <person name="Fujiyama A."/>
            <person name="Inagaki F."/>
            <person name="Takami H."/>
        </authorList>
    </citation>
    <scope>NUCLEOTIDE SEQUENCE</scope>
    <source>
        <strain evidence="1">Expedition CK06-06</strain>
    </source>
</reference>
<proteinExistence type="predicted"/>
<comment type="caution">
    <text evidence="1">The sequence shown here is derived from an EMBL/GenBank/DDBJ whole genome shotgun (WGS) entry which is preliminary data.</text>
</comment>